<reference evidence="10" key="1">
    <citation type="journal article" date="2019" name="Int. J. Syst. Evol. Microbiol.">
        <title>The Global Catalogue of Microorganisms (GCM) 10K type strain sequencing project: providing services to taxonomists for standard genome sequencing and annotation.</title>
        <authorList>
            <consortium name="The Broad Institute Genomics Platform"/>
            <consortium name="The Broad Institute Genome Sequencing Center for Infectious Disease"/>
            <person name="Wu L."/>
            <person name="Ma J."/>
        </authorList>
    </citation>
    <scope>NUCLEOTIDE SEQUENCE [LARGE SCALE GENOMIC DNA]</scope>
    <source>
        <strain evidence="10">KCTC 52490</strain>
    </source>
</reference>
<dbReference type="InterPro" id="IPR018393">
    <property type="entry name" value="NADHpl_OxRdtase_5_subgr"/>
</dbReference>
<keyword evidence="4 6" id="KW-0472">Membrane</keyword>
<dbReference type="InterPro" id="IPR001750">
    <property type="entry name" value="ND/Mrp_TM"/>
</dbReference>
<feature type="transmembrane region" description="Helical" evidence="6">
    <location>
        <begin position="117"/>
        <end position="135"/>
    </location>
</feature>
<dbReference type="Proteomes" id="UP001597512">
    <property type="component" value="Unassembled WGS sequence"/>
</dbReference>
<proteinExistence type="predicted"/>
<feature type="transmembrane region" description="Helical" evidence="6">
    <location>
        <begin position="455"/>
        <end position="473"/>
    </location>
</feature>
<gene>
    <name evidence="9" type="ORF">ACFS25_02075</name>
</gene>
<feature type="transmembrane region" description="Helical" evidence="6">
    <location>
        <begin position="369"/>
        <end position="389"/>
    </location>
</feature>
<dbReference type="PANTHER" id="PTHR42829:SF2">
    <property type="entry name" value="NADH-UBIQUINONE OXIDOREDUCTASE CHAIN 5"/>
    <property type="match status" value="1"/>
</dbReference>
<keyword evidence="3 6" id="KW-1133">Transmembrane helix</keyword>
<dbReference type="Gene3D" id="1.20.5.2700">
    <property type="match status" value="1"/>
</dbReference>
<evidence type="ECO:0000259" key="7">
    <source>
        <dbReference type="Pfam" id="PF00361"/>
    </source>
</evidence>
<feature type="transmembrane region" description="Helical" evidence="6">
    <location>
        <begin position="301"/>
        <end position="319"/>
    </location>
</feature>
<dbReference type="InterPro" id="IPR001516">
    <property type="entry name" value="Proton_antipo_N"/>
</dbReference>
<evidence type="ECO:0000256" key="3">
    <source>
        <dbReference type="ARBA" id="ARBA00022989"/>
    </source>
</evidence>
<feature type="domain" description="NADH-Ubiquinone oxidoreductase (complex I) chain 5 N-terminal" evidence="8">
    <location>
        <begin position="68"/>
        <end position="118"/>
    </location>
</feature>
<feature type="transmembrane region" description="Helical" evidence="6">
    <location>
        <begin position="37"/>
        <end position="58"/>
    </location>
</feature>
<evidence type="ECO:0000313" key="10">
    <source>
        <dbReference type="Proteomes" id="UP001597512"/>
    </source>
</evidence>
<feature type="transmembrane region" description="Helical" evidence="6">
    <location>
        <begin position="171"/>
        <end position="193"/>
    </location>
</feature>
<feature type="transmembrane region" description="Helical" evidence="6">
    <location>
        <begin position="78"/>
        <end position="105"/>
    </location>
</feature>
<keyword evidence="10" id="KW-1185">Reference proteome</keyword>
<evidence type="ECO:0000256" key="1">
    <source>
        <dbReference type="ARBA" id="ARBA00004127"/>
    </source>
</evidence>
<dbReference type="Pfam" id="PF00662">
    <property type="entry name" value="Proton_antipo_N"/>
    <property type="match status" value="1"/>
</dbReference>
<feature type="transmembrane region" description="Helical" evidence="6">
    <location>
        <begin position="12"/>
        <end position="30"/>
    </location>
</feature>
<name>A0ABW6ACW6_9BACT</name>
<accession>A0ABW6ACW6</accession>
<feature type="transmembrane region" description="Helical" evidence="6">
    <location>
        <begin position="247"/>
        <end position="267"/>
    </location>
</feature>
<feature type="transmembrane region" description="Helical" evidence="6">
    <location>
        <begin position="213"/>
        <end position="235"/>
    </location>
</feature>
<feature type="transmembrane region" description="Helical" evidence="6">
    <location>
        <begin position="325"/>
        <end position="348"/>
    </location>
</feature>
<protein>
    <submittedName>
        <fullName evidence="9">NADH-quinone oxidoreductase subunit L</fullName>
    </submittedName>
</protein>
<comment type="caution">
    <text evidence="9">The sequence shown here is derived from an EMBL/GenBank/DDBJ whole genome shotgun (WGS) entry which is preliminary data.</text>
</comment>
<evidence type="ECO:0000256" key="4">
    <source>
        <dbReference type="ARBA" id="ARBA00023136"/>
    </source>
</evidence>
<dbReference type="PANTHER" id="PTHR42829">
    <property type="entry name" value="NADH-UBIQUINONE OXIDOREDUCTASE CHAIN 5"/>
    <property type="match status" value="1"/>
</dbReference>
<organism evidence="9 10">
    <name type="scientific">Spirosoma flavum</name>
    <dbReference type="NCBI Taxonomy" id="2048557"/>
    <lineage>
        <taxon>Bacteria</taxon>
        <taxon>Pseudomonadati</taxon>
        <taxon>Bacteroidota</taxon>
        <taxon>Cytophagia</taxon>
        <taxon>Cytophagales</taxon>
        <taxon>Cytophagaceae</taxon>
        <taxon>Spirosoma</taxon>
    </lineage>
</organism>
<evidence type="ECO:0000256" key="5">
    <source>
        <dbReference type="RuleBase" id="RU000320"/>
    </source>
</evidence>
<dbReference type="InterPro" id="IPR003945">
    <property type="entry name" value="NU5C-like"/>
</dbReference>
<dbReference type="NCBIfam" id="TIGR01974">
    <property type="entry name" value="NDH_I_L"/>
    <property type="match status" value="1"/>
</dbReference>
<evidence type="ECO:0000256" key="2">
    <source>
        <dbReference type="ARBA" id="ARBA00022692"/>
    </source>
</evidence>
<dbReference type="EMBL" id="JBHUOM010000001">
    <property type="protein sequence ID" value="MFD2932548.1"/>
    <property type="molecule type" value="Genomic_DNA"/>
</dbReference>
<dbReference type="PRINTS" id="PR01435">
    <property type="entry name" value="NPOXDRDTASE5"/>
</dbReference>
<evidence type="ECO:0000259" key="8">
    <source>
        <dbReference type="Pfam" id="PF00662"/>
    </source>
</evidence>
<feature type="domain" description="NADH:quinone oxidoreductase/Mrp antiporter transmembrane" evidence="7">
    <location>
        <begin position="134"/>
        <end position="402"/>
    </location>
</feature>
<dbReference type="PRINTS" id="PR01434">
    <property type="entry name" value="NADHDHGNASE5"/>
</dbReference>
<evidence type="ECO:0000313" key="9">
    <source>
        <dbReference type="EMBL" id="MFD2932548.1"/>
    </source>
</evidence>
<feature type="transmembrane region" description="Helical" evidence="6">
    <location>
        <begin position="409"/>
        <end position="429"/>
    </location>
</feature>
<feature type="transmembrane region" description="Helical" evidence="6">
    <location>
        <begin position="616"/>
        <end position="634"/>
    </location>
</feature>
<dbReference type="Pfam" id="PF00361">
    <property type="entry name" value="Proton_antipo_M"/>
    <property type="match status" value="1"/>
</dbReference>
<evidence type="ECO:0000256" key="6">
    <source>
        <dbReference type="SAM" id="Phobius"/>
    </source>
</evidence>
<feature type="transmembrane region" description="Helical" evidence="6">
    <location>
        <begin position="273"/>
        <end position="294"/>
    </location>
</feature>
<comment type="subcellular location">
    <subcellularLocation>
        <location evidence="1">Endomembrane system</location>
        <topology evidence="1">Multi-pass membrane protein</topology>
    </subcellularLocation>
    <subcellularLocation>
        <location evidence="5">Membrane</location>
        <topology evidence="5">Multi-pass membrane protein</topology>
    </subcellularLocation>
</comment>
<sequence>MPAYTPQLLPVLMATLLGLPFVGFLVLTAVNRRIASFMAIVLTGAGLALSIFLIINLPEQPITLQVDWATMAGMSFDISLRLGALTGLMLIIVHFVALLVQIYSVSYLHDEPKLSRYFAYLQLFIGAMLGIVLAGNLLVMYAFWELVGLASYLLIGFYAERPAASKAAQKAFLMNRVGDIGFLIGIFLTYYYFDTLDFSTLATKGVGSVAPTVLGLCLFMGCVGKSAQFPLLTWLPDAMEGPTPVSALLHAATMVAAGIFLLARIHPLLSPDALVVITVVGTITTLWGGYSAVFQTDIKKVLAFSTVSQLGLMVAGMGTDNVGGAMFHLLTHAFFKAGLFLSAGAVIHAVHTQDMRQMGGLRKALPTTFVAYSVCAAALAGLPLFSGFLSKEAILGGAFGWANAQNDSLAALIPILLLVSSGLTALYMARQWRLIFFGDYRNENVPLTQAHEPNWLMRGPVMVLAALSVWIWFSANPFSAHGSWFFHIVPTTEEETFWWLAPVSIGLVLLGGWVGFRMREPMANSSYVRLSLEYGFLDLFYKVLIINPTLRLATLLNRADQRVVDRMVNGAGIATVVLAHLAHGLDRLGIDGLVNGAAWLTSRLGQLARSVQNGRVQSYITTAVVGLLLVLWWLL</sequence>
<dbReference type="RefSeq" id="WP_381496744.1">
    <property type="nucleotide sequence ID" value="NZ_JBHUOM010000001.1"/>
</dbReference>
<feature type="transmembrane region" description="Helical" evidence="6">
    <location>
        <begin position="141"/>
        <end position="159"/>
    </location>
</feature>
<feature type="transmembrane region" description="Helical" evidence="6">
    <location>
        <begin position="497"/>
        <end position="516"/>
    </location>
</feature>
<keyword evidence="2 5" id="KW-0812">Transmembrane</keyword>